<dbReference type="EMBL" id="UGXT01000002">
    <property type="protein sequence ID" value="SUH37478.1"/>
    <property type="molecule type" value="Genomic_DNA"/>
</dbReference>
<dbReference type="AlphaFoldDB" id="A0A379WV34"/>
<proteinExistence type="predicted"/>
<dbReference type="InterPro" id="IPR009057">
    <property type="entry name" value="Homeodomain-like_sf"/>
</dbReference>
<dbReference type="SUPFAM" id="SSF46689">
    <property type="entry name" value="Homeodomain-like"/>
    <property type="match status" value="1"/>
</dbReference>
<reference evidence="2 3" key="1">
    <citation type="submission" date="2018-06" db="EMBL/GenBank/DDBJ databases">
        <authorList>
            <consortium name="Pathogen Informatics"/>
            <person name="Doyle S."/>
        </authorList>
    </citation>
    <scope>NUCLEOTIDE SEQUENCE [LARGE SCALE GENOMIC DNA]</scope>
    <source>
        <strain evidence="2 3">NCTC8261</strain>
    </source>
</reference>
<sequence>MSSTAIYVPVRLLKRYRQLGPLGMSNHSRGRAGNRLLPTSLIDQALRIIREHYRDFDPTLARENLAEVHGLVLGKETIRRLIDKSRNLDPSQTTCAENSSASLPEEFA</sequence>
<name>A0A379WV34_SALET</name>
<evidence type="ECO:0000256" key="1">
    <source>
        <dbReference type="SAM" id="MobiDB-lite"/>
    </source>
</evidence>
<feature type="compositionally biased region" description="Polar residues" evidence="1">
    <location>
        <begin position="88"/>
        <end position="102"/>
    </location>
</feature>
<evidence type="ECO:0000313" key="2">
    <source>
        <dbReference type="EMBL" id="SUH37478.1"/>
    </source>
</evidence>
<evidence type="ECO:0000313" key="3">
    <source>
        <dbReference type="Proteomes" id="UP000254712"/>
    </source>
</evidence>
<protein>
    <submittedName>
        <fullName evidence="2">Transposase</fullName>
    </submittedName>
</protein>
<gene>
    <name evidence="2" type="ORF">NCTC8261_03775</name>
</gene>
<organism evidence="2 3">
    <name type="scientific">Salmonella enterica I</name>
    <dbReference type="NCBI Taxonomy" id="59201"/>
    <lineage>
        <taxon>Bacteria</taxon>
        <taxon>Pseudomonadati</taxon>
        <taxon>Pseudomonadota</taxon>
        <taxon>Gammaproteobacteria</taxon>
        <taxon>Enterobacterales</taxon>
        <taxon>Enterobacteriaceae</taxon>
        <taxon>Salmonella</taxon>
    </lineage>
</organism>
<feature type="region of interest" description="Disordered" evidence="1">
    <location>
        <begin position="84"/>
        <end position="108"/>
    </location>
</feature>
<accession>A0A379WV34</accession>
<dbReference type="Proteomes" id="UP000254712">
    <property type="component" value="Unassembled WGS sequence"/>
</dbReference>